<dbReference type="PROSITE" id="PS01360">
    <property type="entry name" value="ZF_MYND_1"/>
    <property type="match status" value="1"/>
</dbReference>
<reference evidence="6" key="2">
    <citation type="submission" date="2025-09" db="UniProtKB">
        <authorList>
            <consortium name="Ensembl"/>
        </authorList>
    </citation>
    <scope>IDENTIFICATION</scope>
</reference>
<dbReference type="InterPro" id="IPR011990">
    <property type="entry name" value="TPR-like_helical_dom_sf"/>
</dbReference>
<dbReference type="SUPFAM" id="SSF144232">
    <property type="entry name" value="HIT/MYND zinc finger-like"/>
    <property type="match status" value="1"/>
</dbReference>
<proteinExistence type="predicted"/>
<feature type="domain" description="MYND-type" evidence="5">
    <location>
        <begin position="15"/>
        <end position="52"/>
    </location>
</feature>
<dbReference type="GO" id="GO:0008270">
    <property type="term" value="F:zinc ion binding"/>
    <property type="evidence" value="ECO:0007669"/>
    <property type="project" value="UniProtKB-KW"/>
</dbReference>
<evidence type="ECO:0000313" key="6">
    <source>
        <dbReference type="Ensembl" id="ENSNMLP00000005412.1"/>
    </source>
</evidence>
<dbReference type="PANTHER" id="PTHR46533">
    <property type="entry name" value="ZINC FINGER MYND DOMAIN-CONTAINING PROTEIN 12"/>
    <property type="match status" value="1"/>
</dbReference>
<dbReference type="PROSITE" id="PS50865">
    <property type="entry name" value="ZF_MYND_2"/>
    <property type="match status" value="1"/>
</dbReference>
<dbReference type="Proteomes" id="UP000694523">
    <property type="component" value="Unplaced"/>
</dbReference>
<evidence type="ECO:0000313" key="7">
    <source>
        <dbReference type="Proteomes" id="UP000694523"/>
    </source>
</evidence>
<accession>A0A8C6SDS2</accession>
<evidence type="ECO:0000256" key="1">
    <source>
        <dbReference type="ARBA" id="ARBA00022723"/>
    </source>
</evidence>
<keyword evidence="7" id="KW-1185">Reference proteome</keyword>
<dbReference type="SUPFAM" id="SSF48452">
    <property type="entry name" value="TPR-like"/>
    <property type="match status" value="1"/>
</dbReference>
<sequence>MTMYLAENKPNGRLCELCQGRASLECAQCRVTFYCDASHMFADWVGIHEKICPLLVPIRTWTLRGSTGEGRIEMDIKKVLHLSEAKACLSLCVNVFGSSTIELVPAYLLLAEAYLGLGKLSPAAEMISQAEWVVSKSLDCDHELNHRLHRALGRLQTAKGNFDDASLSFANDIYHAAKAYGLESTVCRYGYFLIANVFAKKGKTLIARSMYKEVAQIWHSHLTKLMQPFLENPEASPLPTFGISSWLLLTLSKYLNDKKLYFKVSFLTSFFLPLFECQKRYNFLHSNNNSSYSYCNSARYKVSMQIEDETSSSH</sequence>
<keyword evidence="3" id="KW-0862">Zinc</keyword>
<protein>
    <recommendedName>
        <fullName evidence="5">MYND-type domain-containing protein</fullName>
    </recommendedName>
</protein>
<dbReference type="PANTHER" id="PTHR46533:SF1">
    <property type="entry name" value="ZINC FINGER MYND DOMAIN-CONTAINING PROTEIN 12"/>
    <property type="match status" value="1"/>
</dbReference>
<dbReference type="Pfam" id="PF01753">
    <property type="entry name" value="zf-MYND"/>
    <property type="match status" value="1"/>
</dbReference>
<organism evidence="6 7">
    <name type="scientific">Neogobius melanostomus</name>
    <name type="common">round goby</name>
    <dbReference type="NCBI Taxonomy" id="47308"/>
    <lineage>
        <taxon>Eukaryota</taxon>
        <taxon>Metazoa</taxon>
        <taxon>Chordata</taxon>
        <taxon>Craniata</taxon>
        <taxon>Vertebrata</taxon>
        <taxon>Euteleostomi</taxon>
        <taxon>Actinopterygii</taxon>
        <taxon>Neopterygii</taxon>
        <taxon>Teleostei</taxon>
        <taxon>Neoteleostei</taxon>
        <taxon>Acanthomorphata</taxon>
        <taxon>Gobiaria</taxon>
        <taxon>Gobiiformes</taxon>
        <taxon>Gobioidei</taxon>
        <taxon>Gobiidae</taxon>
        <taxon>Benthophilinae</taxon>
        <taxon>Neogobiini</taxon>
        <taxon>Neogobius</taxon>
    </lineage>
</organism>
<keyword evidence="2 4" id="KW-0863">Zinc-finger</keyword>
<evidence type="ECO:0000256" key="2">
    <source>
        <dbReference type="ARBA" id="ARBA00022771"/>
    </source>
</evidence>
<dbReference type="InterPro" id="IPR053248">
    <property type="entry name" value="Zinc_finger_MYND_domain"/>
</dbReference>
<reference evidence="6" key="1">
    <citation type="submission" date="2025-08" db="UniProtKB">
        <authorList>
            <consortium name="Ensembl"/>
        </authorList>
    </citation>
    <scope>IDENTIFICATION</scope>
</reference>
<dbReference type="Gene3D" id="6.10.140.2220">
    <property type="match status" value="1"/>
</dbReference>
<dbReference type="Gene3D" id="1.25.40.10">
    <property type="entry name" value="Tetratricopeptide repeat domain"/>
    <property type="match status" value="1"/>
</dbReference>
<dbReference type="InterPro" id="IPR002893">
    <property type="entry name" value="Znf_MYND"/>
</dbReference>
<evidence type="ECO:0000256" key="3">
    <source>
        <dbReference type="ARBA" id="ARBA00022833"/>
    </source>
</evidence>
<dbReference type="AlphaFoldDB" id="A0A8C6SDS2"/>
<evidence type="ECO:0000259" key="5">
    <source>
        <dbReference type="PROSITE" id="PS50865"/>
    </source>
</evidence>
<dbReference type="Ensembl" id="ENSNMLT00000006222.1">
    <property type="protein sequence ID" value="ENSNMLP00000005412.1"/>
    <property type="gene ID" value="ENSNMLG00000003928.1"/>
</dbReference>
<evidence type="ECO:0000256" key="4">
    <source>
        <dbReference type="PROSITE-ProRule" id="PRU00134"/>
    </source>
</evidence>
<name>A0A8C6SDS2_9GOBI</name>
<keyword evidence="1" id="KW-0479">Metal-binding</keyword>